<dbReference type="InterPro" id="IPR036249">
    <property type="entry name" value="Thioredoxin-like_sf"/>
</dbReference>
<dbReference type="SUPFAM" id="SSF52833">
    <property type="entry name" value="Thioredoxin-like"/>
    <property type="match status" value="1"/>
</dbReference>
<dbReference type="AlphaFoldDB" id="A0A1G2BP90"/>
<reference evidence="2 3" key="1">
    <citation type="journal article" date="2016" name="Nat. Commun.">
        <title>Thousands of microbial genomes shed light on interconnected biogeochemical processes in an aquifer system.</title>
        <authorList>
            <person name="Anantharaman K."/>
            <person name="Brown C.T."/>
            <person name="Hug L.A."/>
            <person name="Sharon I."/>
            <person name="Castelle C.J."/>
            <person name="Probst A.J."/>
            <person name="Thomas B.C."/>
            <person name="Singh A."/>
            <person name="Wilkins M.J."/>
            <person name="Karaoz U."/>
            <person name="Brodie E.L."/>
            <person name="Williams K.H."/>
            <person name="Hubbard S.S."/>
            <person name="Banfield J.F."/>
        </authorList>
    </citation>
    <scope>NUCLEOTIDE SEQUENCE [LARGE SCALE GENOMIC DNA]</scope>
</reference>
<dbReference type="NCBIfam" id="TIGR02196">
    <property type="entry name" value="GlrX_YruB"/>
    <property type="match status" value="1"/>
</dbReference>
<protein>
    <submittedName>
        <fullName evidence="2">NrdH-redoxin</fullName>
    </submittedName>
</protein>
<dbReference type="GO" id="GO:0009055">
    <property type="term" value="F:electron transfer activity"/>
    <property type="evidence" value="ECO:0007669"/>
    <property type="project" value="TreeGrafter"/>
</dbReference>
<evidence type="ECO:0000313" key="2">
    <source>
        <dbReference type="EMBL" id="OGY90955.1"/>
    </source>
</evidence>
<dbReference type="EMBL" id="MHKN01000052">
    <property type="protein sequence ID" value="OGY90955.1"/>
    <property type="molecule type" value="Genomic_DNA"/>
</dbReference>
<dbReference type="CDD" id="cd02976">
    <property type="entry name" value="NrdH"/>
    <property type="match status" value="1"/>
</dbReference>
<dbReference type="InterPro" id="IPR051548">
    <property type="entry name" value="Grx-like_ET"/>
</dbReference>
<dbReference type="PROSITE" id="PS51354">
    <property type="entry name" value="GLUTAREDOXIN_2"/>
    <property type="match status" value="1"/>
</dbReference>
<comment type="caution">
    <text evidence="2">The sequence shown here is derived from an EMBL/GenBank/DDBJ whole genome shotgun (WGS) entry which is preliminary data.</text>
</comment>
<dbReference type="GO" id="GO:0045454">
    <property type="term" value="P:cell redox homeostasis"/>
    <property type="evidence" value="ECO:0007669"/>
    <property type="project" value="TreeGrafter"/>
</dbReference>
<dbReference type="Proteomes" id="UP000177349">
    <property type="component" value="Unassembled WGS sequence"/>
</dbReference>
<dbReference type="Pfam" id="PF00462">
    <property type="entry name" value="Glutaredoxin"/>
    <property type="match status" value="1"/>
</dbReference>
<gene>
    <name evidence="2" type="ORF">A3B31_03050</name>
</gene>
<dbReference type="PANTHER" id="PTHR34386">
    <property type="entry name" value="GLUTAREDOXIN"/>
    <property type="match status" value="1"/>
</dbReference>
<dbReference type="Gene3D" id="3.40.30.10">
    <property type="entry name" value="Glutaredoxin"/>
    <property type="match status" value="1"/>
</dbReference>
<feature type="domain" description="Glutaredoxin" evidence="1">
    <location>
        <begin position="3"/>
        <end position="59"/>
    </location>
</feature>
<sequence length="78" mass="8371">MAVLIYTTPTCGFCKQAKAFMNEKNVSFEEKDVSVDQAAMQDMLVKSGQLGVPVIDVDGIIVVGFDQAKLESALGLES</sequence>
<organism evidence="2 3">
    <name type="scientific">Candidatus Komeilibacteria bacterium RIFCSPLOWO2_01_FULL_53_11</name>
    <dbReference type="NCBI Taxonomy" id="1798552"/>
    <lineage>
        <taxon>Bacteria</taxon>
        <taxon>Candidatus Komeiliibacteriota</taxon>
    </lineage>
</organism>
<evidence type="ECO:0000259" key="1">
    <source>
        <dbReference type="Pfam" id="PF00462"/>
    </source>
</evidence>
<proteinExistence type="predicted"/>
<name>A0A1G2BP90_9BACT</name>
<evidence type="ECO:0000313" key="3">
    <source>
        <dbReference type="Proteomes" id="UP000177349"/>
    </source>
</evidence>
<dbReference type="PANTHER" id="PTHR34386:SF1">
    <property type="entry name" value="GLUTAREDOXIN-LIKE PROTEIN NRDH"/>
    <property type="match status" value="1"/>
</dbReference>
<dbReference type="InterPro" id="IPR011911">
    <property type="entry name" value="GlrX_YruB"/>
</dbReference>
<accession>A0A1G2BP90</accession>
<dbReference type="InterPro" id="IPR002109">
    <property type="entry name" value="Glutaredoxin"/>
</dbReference>